<proteinExistence type="predicted"/>
<comment type="caution">
    <text evidence="1">The sequence shown here is derived from an EMBL/GenBank/DDBJ whole genome shotgun (WGS) entry which is preliminary data.</text>
</comment>
<protein>
    <submittedName>
        <fullName evidence="1">Uncharacterized protein</fullName>
    </submittedName>
</protein>
<name>A0A8S9I184_BRACR</name>
<reference evidence="1" key="1">
    <citation type="submission" date="2019-12" db="EMBL/GenBank/DDBJ databases">
        <title>Genome sequencing and annotation of Brassica cretica.</title>
        <authorList>
            <person name="Studholme D.J."/>
            <person name="Sarris P.F."/>
        </authorList>
    </citation>
    <scope>NUCLEOTIDE SEQUENCE</scope>
    <source>
        <strain evidence="1">PFS-102/07</strain>
        <tissue evidence="1">Leaf</tissue>
    </source>
</reference>
<dbReference type="EMBL" id="QGKY02001250">
    <property type="protein sequence ID" value="KAF2561778.1"/>
    <property type="molecule type" value="Genomic_DNA"/>
</dbReference>
<evidence type="ECO:0000313" key="1">
    <source>
        <dbReference type="EMBL" id="KAF2561778.1"/>
    </source>
</evidence>
<sequence length="135" mass="14702">MYVFRFFTIQAKSGSTIVLRMSRWSGKTSSGTVGRLIVVPAETPFRMNAGRSGTRLDSSSSFFEFVLNAAVSSAILTSPEAISLTSMLVGVGSWIRTAGKRVGSSCTAKYTCPRWFPNNVPTTWKPRPELENPSA</sequence>
<accession>A0A8S9I184</accession>
<organism evidence="1">
    <name type="scientific">Brassica cretica</name>
    <name type="common">Mustard</name>
    <dbReference type="NCBI Taxonomy" id="69181"/>
    <lineage>
        <taxon>Eukaryota</taxon>
        <taxon>Viridiplantae</taxon>
        <taxon>Streptophyta</taxon>
        <taxon>Embryophyta</taxon>
        <taxon>Tracheophyta</taxon>
        <taxon>Spermatophyta</taxon>
        <taxon>Magnoliopsida</taxon>
        <taxon>eudicotyledons</taxon>
        <taxon>Gunneridae</taxon>
        <taxon>Pentapetalae</taxon>
        <taxon>rosids</taxon>
        <taxon>malvids</taxon>
        <taxon>Brassicales</taxon>
        <taxon>Brassicaceae</taxon>
        <taxon>Brassiceae</taxon>
        <taxon>Brassica</taxon>
    </lineage>
</organism>
<dbReference type="AlphaFoldDB" id="A0A8S9I184"/>
<gene>
    <name evidence="1" type="ORF">F2Q70_00018289</name>
</gene>